<sequence length="68" mass="7700">MSFRRGYQYKDLLENHESGPLIYTALKDEVRPVPPEIVANGFAYLDRADAFANDGWWVGKITAKEGPN</sequence>
<evidence type="ECO:0000313" key="2">
    <source>
        <dbReference type="Proteomes" id="UP000813462"/>
    </source>
</evidence>
<dbReference type="PANTHER" id="PTHR31917:SF148">
    <property type="entry name" value="DUF724 DOMAIN-CONTAINING PROTEIN 2"/>
    <property type="match status" value="1"/>
</dbReference>
<comment type="caution">
    <text evidence="1">The sequence shown here is derived from an EMBL/GenBank/DDBJ whole genome shotgun (WGS) entry which is preliminary data.</text>
</comment>
<proteinExistence type="predicted"/>
<evidence type="ECO:0000313" key="1">
    <source>
        <dbReference type="EMBL" id="KAH7521282.1"/>
    </source>
</evidence>
<reference evidence="1" key="1">
    <citation type="journal article" date="2021" name="Front. Plant Sci.">
        <title>Chromosome-Scale Genome Assembly for Chinese Sour Jujube and Insights Into Its Genome Evolution and Domestication Signature.</title>
        <authorList>
            <person name="Shen L.-Y."/>
            <person name="Luo H."/>
            <person name="Wang X.-L."/>
            <person name="Wang X.-M."/>
            <person name="Qiu X.-J."/>
            <person name="Liu H."/>
            <person name="Zhou S.-S."/>
            <person name="Jia K.-H."/>
            <person name="Nie S."/>
            <person name="Bao Y.-T."/>
            <person name="Zhang R.-G."/>
            <person name="Yun Q.-Z."/>
            <person name="Chai Y.-H."/>
            <person name="Lu J.-Y."/>
            <person name="Li Y."/>
            <person name="Zhao S.-W."/>
            <person name="Mao J.-F."/>
            <person name="Jia S.-G."/>
            <person name="Mao Y.-M."/>
        </authorList>
    </citation>
    <scope>NUCLEOTIDE SEQUENCE</scope>
    <source>
        <strain evidence="1">AT0</strain>
        <tissue evidence="1">Leaf</tissue>
    </source>
</reference>
<accession>A0A978V1P9</accession>
<dbReference type="PANTHER" id="PTHR31917">
    <property type="entry name" value="AGENET DOMAIN-CONTAINING PROTEIN-RELATED"/>
    <property type="match status" value="1"/>
</dbReference>
<organism evidence="1 2">
    <name type="scientific">Ziziphus jujuba var. spinosa</name>
    <dbReference type="NCBI Taxonomy" id="714518"/>
    <lineage>
        <taxon>Eukaryota</taxon>
        <taxon>Viridiplantae</taxon>
        <taxon>Streptophyta</taxon>
        <taxon>Embryophyta</taxon>
        <taxon>Tracheophyta</taxon>
        <taxon>Spermatophyta</taxon>
        <taxon>Magnoliopsida</taxon>
        <taxon>eudicotyledons</taxon>
        <taxon>Gunneridae</taxon>
        <taxon>Pentapetalae</taxon>
        <taxon>rosids</taxon>
        <taxon>fabids</taxon>
        <taxon>Rosales</taxon>
        <taxon>Rhamnaceae</taxon>
        <taxon>Paliureae</taxon>
        <taxon>Ziziphus</taxon>
    </lineage>
</organism>
<protein>
    <submittedName>
        <fullName evidence="1">Uncharacterized protein</fullName>
    </submittedName>
</protein>
<dbReference type="EMBL" id="JAEACU010000007">
    <property type="protein sequence ID" value="KAH7521282.1"/>
    <property type="molecule type" value="Genomic_DNA"/>
</dbReference>
<dbReference type="Proteomes" id="UP000813462">
    <property type="component" value="Unassembled WGS sequence"/>
</dbReference>
<name>A0A978V1P9_ZIZJJ</name>
<dbReference type="AlphaFoldDB" id="A0A978V1P9"/>
<gene>
    <name evidence="1" type="ORF">FEM48_Zijuj07G0016400</name>
</gene>